<evidence type="ECO:0000313" key="1">
    <source>
        <dbReference type="EMBL" id="KAI0053111.1"/>
    </source>
</evidence>
<organism evidence="1 2">
    <name type="scientific">Auriscalpium vulgare</name>
    <dbReference type="NCBI Taxonomy" id="40419"/>
    <lineage>
        <taxon>Eukaryota</taxon>
        <taxon>Fungi</taxon>
        <taxon>Dikarya</taxon>
        <taxon>Basidiomycota</taxon>
        <taxon>Agaricomycotina</taxon>
        <taxon>Agaricomycetes</taxon>
        <taxon>Russulales</taxon>
        <taxon>Auriscalpiaceae</taxon>
        <taxon>Auriscalpium</taxon>
    </lineage>
</organism>
<reference evidence="1" key="2">
    <citation type="journal article" date="2022" name="New Phytol.">
        <title>Evolutionary transition to the ectomycorrhizal habit in the genomes of a hyperdiverse lineage of mushroom-forming fungi.</title>
        <authorList>
            <person name="Looney B."/>
            <person name="Miyauchi S."/>
            <person name="Morin E."/>
            <person name="Drula E."/>
            <person name="Courty P.E."/>
            <person name="Kohler A."/>
            <person name="Kuo A."/>
            <person name="LaButti K."/>
            <person name="Pangilinan J."/>
            <person name="Lipzen A."/>
            <person name="Riley R."/>
            <person name="Andreopoulos W."/>
            <person name="He G."/>
            <person name="Johnson J."/>
            <person name="Nolan M."/>
            <person name="Tritt A."/>
            <person name="Barry K.W."/>
            <person name="Grigoriev I.V."/>
            <person name="Nagy L.G."/>
            <person name="Hibbett D."/>
            <person name="Henrissat B."/>
            <person name="Matheny P.B."/>
            <person name="Labbe J."/>
            <person name="Martin F.M."/>
        </authorList>
    </citation>
    <scope>NUCLEOTIDE SEQUENCE</scope>
    <source>
        <strain evidence="1">FP105234-sp</strain>
    </source>
</reference>
<reference evidence="1" key="1">
    <citation type="submission" date="2021-02" db="EMBL/GenBank/DDBJ databases">
        <authorList>
            <consortium name="DOE Joint Genome Institute"/>
            <person name="Ahrendt S."/>
            <person name="Looney B.P."/>
            <person name="Miyauchi S."/>
            <person name="Morin E."/>
            <person name="Drula E."/>
            <person name="Courty P.E."/>
            <person name="Chicoki N."/>
            <person name="Fauchery L."/>
            <person name="Kohler A."/>
            <person name="Kuo A."/>
            <person name="Labutti K."/>
            <person name="Pangilinan J."/>
            <person name="Lipzen A."/>
            <person name="Riley R."/>
            <person name="Andreopoulos W."/>
            <person name="He G."/>
            <person name="Johnson J."/>
            <person name="Barry K.W."/>
            <person name="Grigoriev I.V."/>
            <person name="Nagy L."/>
            <person name="Hibbett D."/>
            <person name="Henrissat B."/>
            <person name="Matheny P.B."/>
            <person name="Labbe J."/>
            <person name="Martin F."/>
        </authorList>
    </citation>
    <scope>NUCLEOTIDE SEQUENCE</scope>
    <source>
        <strain evidence="1">FP105234-sp</strain>
    </source>
</reference>
<name>A0ACB8SB36_9AGAM</name>
<sequence length="495" mass="54865">MVACPYRACYPRRVFETDASLFQHARTSKRTHPCCVACERVFRDEEAAAQHRDAKHTFRCDECNERLRSETTLEQHMQIYHPRPTCARCGETFVSENEMKLHTLVEHPILRCEHCGGLEVQRDDLDSHYLTSPNHPTCARCQLGFKTQRLADEHEKTVHAAPHIHCLICDEYFPSMQGFQNHNAQPQVHLSCEFCGGLFKDSVALVEHDRRLHFLDRLRASASDIGSPTSTFRTSFDGRQAQGKQDAGAPAFHQQALAVGAERRSSLTSARHSDTSTSSVISLSTPLISTASTLSLVRVDTDTPGTPSPLTRDFDFAFHPTFLADAGQSEGSRPGSSGKSSLDEPVERRTITPSLLDESVVRDPVRSATSANPPADVFRRVGKFEVLSESTPLFATARSSGGARRRAQEQDIASPIPIRSLHAEMQAIITPADPKLSPFHCRICRTDPCYEVTATACGHVFCNGCIKDEVKRCARCPVCDYAVLLFTLLKLDVAS</sequence>
<comment type="caution">
    <text evidence="1">The sequence shown here is derived from an EMBL/GenBank/DDBJ whole genome shotgun (WGS) entry which is preliminary data.</text>
</comment>
<protein>
    <submittedName>
        <fullName evidence="1">Uncharacterized protein</fullName>
    </submittedName>
</protein>
<gene>
    <name evidence="1" type="ORF">FA95DRAFT_932346</name>
</gene>
<accession>A0ACB8SB36</accession>
<dbReference type="EMBL" id="MU275841">
    <property type="protein sequence ID" value="KAI0053111.1"/>
    <property type="molecule type" value="Genomic_DNA"/>
</dbReference>
<proteinExistence type="predicted"/>
<keyword evidence="2" id="KW-1185">Reference proteome</keyword>
<dbReference type="Proteomes" id="UP000814033">
    <property type="component" value="Unassembled WGS sequence"/>
</dbReference>
<evidence type="ECO:0000313" key="2">
    <source>
        <dbReference type="Proteomes" id="UP000814033"/>
    </source>
</evidence>